<dbReference type="HOGENOM" id="CLU_070764_0_0_11"/>
<evidence type="ECO:0000256" key="3">
    <source>
        <dbReference type="ARBA" id="ARBA00022643"/>
    </source>
</evidence>
<keyword evidence="3" id="KW-0288">FMN</keyword>
<reference evidence="6 7" key="1">
    <citation type="journal article" date="2015" name="Int. J. Syst. Evol. Microbiol.">
        <title>Revisiting Corynebacterium glyciniphilum (ex Kubota et al., 1972) sp. nov., nom. rev., isolated from putrefied banana.</title>
        <authorList>
            <person name="Al-Dilaimi A."/>
            <person name="Bednarz H."/>
            <person name="Lomker A."/>
            <person name="Niehaus K."/>
            <person name="Kalinowski J."/>
            <person name="Ruckert C."/>
        </authorList>
    </citation>
    <scope>NUCLEOTIDE SEQUENCE [LARGE SCALE GENOMIC DNA]</scope>
    <source>
        <strain evidence="6">AJ 3170</strain>
    </source>
</reference>
<dbReference type="Gene3D" id="3.40.109.10">
    <property type="entry name" value="NADH Oxidase"/>
    <property type="match status" value="1"/>
</dbReference>
<evidence type="ECO:0000256" key="1">
    <source>
        <dbReference type="ARBA" id="ARBA00008366"/>
    </source>
</evidence>
<dbReference type="InterPro" id="IPR000415">
    <property type="entry name" value="Nitroreductase-like"/>
</dbReference>
<evidence type="ECO:0000313" key="6">
    <source>
        <dbReference type="EMBL" id="AHW64541.1"/>
    </source>
</evidence>
<keyword evidence="4" id="KW-0560">Oxidoreductase</keyword>
<dbReference type="EMBL" id="CP006842">
    <property type="protein sequence ID" value="AHW64541.1"/>
    <property type="molecule type" value="Genomic_DNA"/>
</dbReference>
<feature type="domain" description="Nitroreductase" evidence="5">
    <location>
        <begin position="33"/>
        <end position="211"/>
    </location>
</feature>
<dbReference type="SUPFAM" id="SSF55469">
    <property type="entry name" value="FMN-dependent nitroreductase-like"/>
    <property type="match status" value="1"/>
</dbReference>
<proteinExistence type="inferred from homology"/>
<dbReference type="PANTHER" id="PTHR43425">
    <property type="entry name" value="OXYGEN-INSENSITIVE NADPH NITROREDUCTASE"/>
    <property type="match status" value="1"/>
</dbReference>
<comment type="similarity">
    <text evidence="1">Belongs to the flavin oxidoreductase frp family.</text>
</comment>
<sequence length="304" mass="33343">MTDRPTPDERLTDRYGRAQPWSPTEWNDTLETITAHRSVRLWQDREVDDAVLSTILAAAQSAPSSSNKQTVSVVVVRDRAVKEQLASIGKRMSSHVATAPVLLLWLVDFSQIRFHAAQAEQAETGTLGDAEEIHGVSSLPPHDLGSLNYLDEPVTSVLDIGIASQTAAVAAESLGLGTVYLGSMRNDIGTVQEILGIPQDVVPFLGLAMGYGDPEENAGVKPRLPMELVVHHDRYNTRSDEAGARERARLLADYDAALAGYFARYGQHPTWSNQTLHRVSQKAATKTKRHLIRQFLEKAGFGLK</sequence>
<dbReference type="RefSeq" id="WP_038549272.1">
    <property type="nucleotide sequence ID" value="NZ_CP006842.1"/>
</dbReference>
<protein>
    <submittedName>
        <fullName evidence="6">Nitroreductase</fullName>
    </submittedName>
</protein>
<dbReference type="eggNOG" id="COG0778">
    <property type="taxonomic scope" value="Bacteria"/>
</dbReference>
<evidence type="ECO:0000256" key="4">
    <source>
        <dbReference type="ARBA" id="ARBA00023002"/>
    </source>
</evidence>
<dbReference type="Pfam" id="PF00881">
    <property type="entry name" value="Nitroreductase"/>
    <property type="match status" value="1"/>
</dbReference>
<dbReference type="PANTHER" id="PTHR43425:SF2">
    <property type="entry name" value="OXYGEN-INSENSITIVE NADPH NITROREDUCTASE"/>
    <property type="match status" value="1"/>
</dbReference>
<name>X5ED28_9CORY</name>
<dbReference type="KEGG" id="cgy:CGLY_10480"/>
<dbReference type="OrthoDB" id="3181400at2"/>
<evidence type="ECO:0000256" key="2">
    <source>
        <dbReference type="ARBA" id="ARBA00022630"/>
    </source>
</evidence>
<gene>
    <name evidence="6" type="ORF">CGLY_10480</name>
</gene>
<dbReference type="STRING" id="1404245.CGLY_10480"/>
<evidence type="ECO:0000259" key="5">
    <source>
        <dbReference type="Pfam" id="PF00881"/>
    </source>
</evidence>
<organism evidence="6 7">
    <name type="scientific">Corynebacterium glyciniphilum AJ 3170</name>
    <dbReference type="NCBI Taxonomy" id="1404245"/>
    <lineage>
        <taxon>Bacteria</taxon>
        <taxon>Bacillati</taxon>
        <taxon>Actinomycetota</taxon>
        <taxon>Actinomycetes</taxon>
        <taxon>Mycobacteriales</taxon>
        <taxon>Corynebacteriaceae</taxon>
        <taxon>Corynebacterium</taxon>
    </lineage>
</organism>
<dbReference type="Proteomes" id="UP000023703">
    <property type="component" value="Chromosome"/>
</dbReference>
<dbReference type="InterPro" id="IPR029479">
    <property type="entry name" value="Nitroreductase"/>
</dbReference>
<dbReference type="InterPro" id="IPR016446">
    <property type="entry name" value="Flavin_OxRdtase_Frp"/>
</dbReference>
<dbReference type="GO" id="GO:0016491">
    <property type="term" value="F:oxidoreductase activity"/>
    <property type="evidence" value="ECO:0007669"/>
    <property type="project" value="UniProtKB-KW"/>
</dbReference>
<evidence type="ECO:0000313" key="7">
    <source>
        <dbReference type="Proteomes" id="UP000023703"/>
    </source>
</evidence>
<dbReference type="AlphaFoldDB" id="X5ED28"/>
<keyword evidence="7" id="KW-1185">Reference proteome</keyword>
<keyword evidence="2" id="KW-0285">Flavoprotein</keyword>
<accession>X5ED28</accession>